<evidence type="ECO:0000313" key="2">
    <source>
        <dbReference type="Proteomes" id="UP000053257"/>
    </source>
</evidence>
<dbReference type="Proteomes" id="UP000053257">
    <property type="component" value="Unassembled WGS sequence"/>
</dbReference>
<protein>
    <recommendedName>
        <fullName evidence="3">F-box domain-containing protein</fullName>
    </recommendedName>
</protein>
<sequence length="290" mass="32738">MTAIALPLELVGLLMEELFDDKRSLAQCSLVCWQWTIASSRILFRKLRLKPQVEEHASYDWYEMFLLQIWTLSRLCANVQQLTFTSEGSDGQPVCSGPVLQHILAALPNLRIFEMSYLDFNGSHKSSELALSLPPVTSLFKLERVALRNVLGLSTYRGRVVESGSSDSFGLAEFLNIFDEIRDLQLDNGALPFMYPVTWHLLEASPTPLGRPQGRLLRAERVHLTGQQSARSLAVLQHMVDLNGLKRLRIQLSPAVLSLVDDFISRSINIEHIHLNLRLDLTFSRGASRV</sequence>
<dbReference type="OrthoDB" id="2912669at2759"/>
<name>A0A0C3RST4_PHLG1</name>
<reference evidence="1 2" key="1">
    <citation type="journal article" date="2014" name="PLoS Genet.">
        <title>Analysis of the Phlebiopsis gigantea genome, transcriptome and secretome provides insight into its pioneer colonization strategies of wood.</title>
        <authorList>
            <person name="Hori C."/>
            <person name="Ishida T."/>
            <person name="Igarashi K."/>
            <person name="Samejima M."/>
            <person name="Suzuki H."/>
            <person name="Master E."/>
            <person name="Ferreira P."/>
            <person name="Ruiz-Duenas F.J."/>
            <person name="Held B."/>
            <person name="Canessa P."/>
            <person name="Larrondo L.F."/>
            <person name="Schmoll M."/>
            <person name="Druzhinina I.S."/>
            <person name="Kubicek C.P."/>
            <person name="Gaskell J.A."/>
            <person name="Kersten P."/>
            <person name="St John F."/>
            <person name="Glasner J."/>
            <person name="Sabat G."/>
            <person name="Splinter BonDurant S."/>
            <person name="Syed K."/>
            <person name="Yadav J."/>
            <person name="Mgbeahuruike A.C."/>
            <person name="Kovalchuk A."/>
            <person name="Asiegbu F.O."/>
            <person name="Lackner G."/>
            <person name="Hoffmeister D."/>
            <person name="Rencoret J."/>
            <person name="Gutierrez A."/>
            <person name="Sun H."/>
            <person name="Lindquist E."/>
            <person name="Barry K."/>
            <person name="Riley R."/>
            <person name="Grigoriev I.V."/>
            <person name="Henrissat B."/>
            <person name="Kues U."/>
            <person name="Berka R.M."/>
            <person name="Martinez A.T."/>
            <person name="Covert S.F."/>
            <person name="Blanchette R.A."/>
            <person name="Cullen D."/>
        </authorList>
    </citation>
    <scope>NUCLEOTIDE SEQUENCE [LARGE SCALE GENOMIC DNA]</scope>
    <source>
        <strain evidence="1 2">11061_1 CR5-6</strain>
    </source>
</reference>
<accession>A0A0C3RST4</accession>
<dbReference type="InterPro" id="IPR036047">
    <property type="entry name" value="F-box-like_dom_sf"/>
</dbReference>
<proteinExistence type="predicted"/>
<evidence type="ECO:0008006" key="3">
    <source>
        <dbReference type="Google" id="ProtNLM"/>
    </source>
</evidence>
<dbReference type="EMBL" id="KN840611">
    <property type="protein sequence ID" value="KIP03531.1"/>
    <property type="molecule type" value="Genomic_DNA"/>
</dbReference>
<dbReference type="AlphaFoldDB" id="A0A0C3RST4"/>
<keyword evidence="2" id="KW-1185">Reference proteome</keyword>
<gene>
    <name evidence="1" type="ORF">PHLGIDRAFT_235955</name>
</gene>
<dbReference type="HOGENOM" id="CLU_051380_0_0_1"/>
<evidence type="ECO:0000313" key="1">
    <source>
        <dbReference type="EMBL" id="KIP03531.1"/>
    </source>
</evidence>
<dbReference type="SUPFAM" id="SSF81383">
    <property type="entry name" value="F-box domain"/>
    <property type="match status" value="1"/>
</dbReference>
<organism evidence="1 2">
    <name type="scientific">Phlebiopsis gigantea (strain 11061_1 CR5-6)</name>
    <name type="common">White-rot fungus</name>
    <name type="synonym">Peniophora gigantea</name>
    <dbReference type="NCBI Taxonomy" id="745531"/>
    <lineage>
        <taxon>Eukaryota</taxon>
        <taxon>Fungi</taxon>
        <taxon>Dikarya</taxon>
        <taxon>Basidiomycota</taxon>
        <taxon>Agaricomycotina</taxon>
        <taxon>Agaricomycetes</taxon>
        <taxon>Polyporales</taxon>
        <taxon>Phanerochaetaceae</taxon>
        <taxon>Phlebiopsis</taxon>
    </lineage>
</organism>